<feature type="domain" description="Peptidoglycan beta-N-acetylmuramidase NamZ C-terminal" evidence="2">
    <location>
        <begin position="321"/>
        <end position="389"/>
    </location>
</feature>
<dbReference type="AlphaFoldDB" id="A0AAV4G6E7"/>
<reference evidence="3 4" key="1">
    <citation type="journal article" date="2021" name="Elife">
        <title>Chloroplast acquisition without the gene transfer in kleptoplastic sea slugs, Plakobranchus ocellatus.</title>
        <authorList>
            <person name="Maeda T."/>
            <person name="Takahashi S."/>
            <person name="Yoshida T."/>
            <person name="Shimamura S."/>
            <person name="Takaki Y."/>
            <person name="Nagai Y."/>
            <person name="Toyoda A."/>
            <person name="Suzuki Y."/>
            <person name="Arimoto A."/>
            <person name="Ishii H."/>
            <person name="Satoh N."/>
            <person name="Nishiyama T."/>
            <person name="Hasebe M."/>
            <person name="Maruyama T."/>
            <person name="Minagawa J."/>
            <person name="Obokata J."/>
            <person name="Shigenobu S."/>
        </authorList>
    </citation>
    <scope>NUCLEOTIDE SEQUENCE [LARGE SCALE GENOMIC DNA]</scope>
</reference>
<feature type="domain" description="Peptidoglycan beta-N-acetylmuramidase NamZ N-terminal" evidence="1">
    <location>
        <begin position="114"/>
        <end position="317"/>
    </location>
</feature>
<keyword evidence="4" id="KW-1185">Reference proteome</keyword>
<evidence type="ECO:0000259" key="1">
    <source>
        <dbReference type="Pfam" id="PF07075"/>
    </source>
</evidence>
<dbReference type="Proteomes" id="UP000762676">
    <property type="component" value="Unassembled WGS sequence"/>
</dbReference>
<dbReference type="Pfam" id="PF20732">
    <property type="entry name" value="NamZ_C"/>
    <property type="match status" value="1"/>
</dbReference>
<dbReference type="InterPro" id="IPR048502">
    <property type="entry name" value="NamZ_N"/>
</dbReference>
<comment type="caution">
    <text evidence="3">The sequence shown here is derived from an EMBL/GenBank/DDBJ whole genome shotgun (WGS) entry which is preliminary data.</text>
</comment>
<accession>A0AAV4G6E7</accession>
<dbReference type="Gene3D" id="3.40.50.12170">
    <property type="entry name" value="Uncharacterised protein PF07075, DUF1343"/>
    <property type="match status" value="1"/>
</dbReference>
<evidence type="ECO:0000259" key="2">
    <source>
        <dbReference type="Pfam" id="PF20732"/>
    </source>
</evidence>
<evidence type="ECO:0000313" key="4">
    <source>
        <dbReference type="Proteomes" id="UP000762676"/>
    </source>
</evidence>
<dbReference type="PANTHER" id="PTHR42915">
    <property type="entry name" value="HYPOTHETICAL 460 KDA PROTEIN IN FEUA-SIGW INTERGENIC REGION [PRECURSOR]"/>
    <property type="match status" value="1"/>
</dbReference>
<proteinExistence type="predicted"/>
<dbReference type="Pfam" id="PF07075">
    <property type="entry name" value="NamZ_N"/>
    <property type="match status" value="1"/>
</dbReference>
<gene>
    <name evidence="3" type="ORF">ElyMa_002324700</name>
</gene>
<dbReference type="InterPro" id="IPR008302">
    <property type="entry name" value="NamZ"/>
</dbReference>
<dbReference type="Gene3D" id="3.30.420.10">
    <property type="entry name" value="Ribonuclease H-like superfamily/Ribonuclease H"/>
    <property type="match status" value="1"/>
</dbReference>
<dbReference type="SUPFAM" id="SSF53098">
    <property type="entry name" value="Ribonuclease H-like"/>
    <property type="match status" value="1"/>
</dbReference>
<dbReference type="GO" id="GO:0033922">
    <property type="term" value="F:peptidoglycan beta-N-acetylmuramidase activity"/>
    <property type="evidence" value="ECO:0007669"/>
    <property type="project" value="InterPro"/>
</dbReference>
<dbReference type="GO" id="GO:0003676">
    <property type="term" value="F:nucleic acid binding"/>
    <property type="evidence" value="ECO:0007669"/>
    <property type="project" value="InterPro"/>
</dbReference>
<dbReference type="EMBL" id="BMAT01004790">
    <property type="protein sequence ID" value="GFR80774.1"/>
    <property type="molecule type" value="Genomic_DNA"/>
</dbReference>
<sequence>MLICPLKSLSLERISRCNPIPVLMAIIITTIPIEMAKIPVFTITEETLLLLPLEKIIFLAMNRLKSNLKSLFATLKVMPLFLFGGIVFSQFNEDVICGAQQTEVYLQKLKNKKVAIVTNQTGAIKNGKGQYVHLVDTLKSLGVHISKIFAPEHGFRGKADAGETISNGFDSKTGIRIISLYGRHKKPQKEHLKNVDIIIFDIQDVGVRFYTYLSTLHYVMEACAENTIPIILLDRPNPNGFYVDGPVLEIESSSFVGLHPVPIIYGMTIAEYARMINGEKWLNFDIQAVMTIVPLKKYNRSESYKLPIHPSPNLRSHQAVMLYPSLALFEGTQITVGRGTEIPFEVYGAPFFPDEKYPFVFIPSPNEGAKHPKHEGEICYGKKLSQYRSERNILGQFGELLGNHFNQSHHLLCAHNGKEFDFPYIARRYIINGMPIPEKLNLFGKKPWEVPLLDTMELWKFGDYKSYTSLNLLTNILGIQSPKDDVDGSMIHNIYYEKKDIGRVVNYCQKDVVAVAQVFLRFQNKPLLSEEEIKNI</sequence>
<organism evidence="3 4">
    <name type="scientific">Elysia marginata</name>
    <dbReference type="NCBI Taxonomy" id="1093978"/>
    <lineage>
        <taxon>Eukaryota</taxon>
        <taxon>Metazoa</taxon>
        <taxon>Spiralia</taxon>
        <taxon>Lophotrochozoa</taxon>
        <taxon>Mollusca</taxon>
        <taxon>Gastropoda</taxon>
        <taxon>Heterobranchia</taxon>
        <taxon>Euthyneura</taxon>
        <taxon>Panpulmonata</taxon>
        <taxon>Sacoglossa</taxon>
        <taxon>Placobranchoidea</taxon>
        <taxon>Plakobranchidae</taxon>
        <taxon>Elysia</taxon>
    </lineage>
</organism>
<dbReference type="InterPro" id="IPR012337">
    <property type="entry name" value="RNaseH-like_sf"/>
</dbReference>
<dbReference type="PANTHER" id="PTHR42915:SF1">
    <property type="entry name" value="PEPTIDOGLYCAN BETA-N-ACETYLMURAMIDASE NAMZ"/>
    <property type="match status" value="1"/>
</dbReference>
<dbReference type="InterPro" id="IPR048503">
    <property type="entry name" value="NamZ_C"/>
</dbReference>
<evidence type="ECO:0000313" key="3">
    <source>
        <dbReference type="EMBL" id="GFR80774.1"/>
    </source>
</evidence>
<protein>
    <submittedName>
        <fullName evidence="3">Secreted protein containing DUF1343</fullName>
    </submittedName>
</protein>
<name>A0AAV4G6E7_9GAST</name>
<dbReference type="InterPro" id="IPR036397">
    <property type="entry name" value="RNaseH_sf"/>
</dbReference>